<dbReference type="PROSITE" id="PS01357">
    <property type="entry name" value="ZF_ZZ_1"/>
    <property type="match status" value="1"/>
</dbReference>
<feature type="region of interest" description="Disordered" evidence="10">
    <location>
        <begin position="858"/>
        <end position="887"/>
    </location>
</feature>
<evidence type="ECO:0000259" key="11">
    <source>
        <dbReference type="PROSITE" id="PS50135"/>
    </source>
</evidence>
<proteinExistence type="predicted"/>
<dbReference type="SUPFAM" id="SSF47473">
    <property type="entry name" value="EF-hand"/>
    <property type="match status" value="1"/>
</dbReference>
<dbReference type="Pfam" id="PF09069">
    <property type="entry name" value="EF-hand_3"/>
    <property type="match status" value="1"/>
</dbReference>
<dbReference type="PROSITE" id="PS50135">
    <property type="entry name" value="ZF_ZZ_2"/>
    <property type="match status" value="1"/>
</dbReference>
<keyword evidence="7" id="KW-0106">Calcium</keyword>
<evidence type="ECO:0000256" key="6">
    <source>
        <dbReference type="ARBA" id="ARBA00022833"/>
    </source>
</evidence>
<dbReference type="PANTHER" id="PTHR12268">
    <property type="entry name" value="E3 UBIQUITIN-PROTEIN LIGASE KCMF1"/>
    <property type="match status" value="1"/>
</dbReference>
<dbReference type="InterPro" id="IPR015154">
    <property type="entry name" value="EF-hand_dom_typ2"/>
</dbReference>
<feature type="domain" description="ZZ-type" evidence="11">
    <location>
        <begin position="275"/>
        <end position="331"/>
    </location>
</feature>
<keyword evidence="13" id="KW-1185">Reference proteome</keyword>
<evidence type="ECO:0000256" key="9">
    <source>
        <dbReference type="PROSITE-ProRule" id="PRU00228"/>
    </source>
</evidence>
<comment type="subcellular location">
    <subcellularLocation>
        <location evidence="2">Cell membrane</location>
        <location evidence="2">Sarcolemma</location>
        <topology evidence="2">Peripheral membrane protein</topology>
        <orientation evidence="2">Cytoplasmic side</orientation>
    </subcellularLocation>
    <subcellularLocation>
        <location evidence="1">Cytoplasm</location>
        <location evidence="1">Cytoskeleton</location>
    </subcellularLocation>
</comment>
<keyword evidence="8" id="KW-0206">Cytoskeleton</keyword>
<dbReference type="EMBL" id="JAKMXF010000288">
    <property type="protein sequence ID" value="KAI6653165.1"/>
    <property type="molecule type" value="Genomic_DNA"/>
</dbReference>
<dbReference type="Pfam" id="PF00569">
    <property type="entry name" value="ZZ"/>
    <property type="match status" value="1"/>
</dbReference>
<evidence type="ECO:0000256" key="3">
    <source>
        <dbReference type="ARBA" id="ARBA00022490"/>
    </source>
</evidence>
<feature type="compositionally biased region" description="Polar residues" evidence="10">
    <location>
        <begin position="375"/>
        <end position="398"/>
    </location>
</feature>
<reference evidence="12 13" key="1">
    <citation type="journal article" date="2023" name="BMC Biol.">
        <title>The compact genome of the sponge Oopsacas minuta (Hexactinellida) is lacking key metazoan core genes.</title>
        <authorList>
            <person name="Santini S."/>
            <person name="Schenkelaars Q."/>
            <person name="Jourda C."/>
            <person name="Duchesne M."/>
            <person name="Belahbib H."/>
            <person name="Rocher C."/>
            <person name="Selva M."/>
            <person name="Riesgo A."/>
            <person name="Vervoort M."/>
            <person name="Leys S.P."/>
            <person name="Kodjabachian L."/>
            <person name="Le Bivic A."/>
            <person name="Borchiellini C."/>
            <person name="Claverie J.M."/>
            <person name="Renard E."/>
        </authorList>
    </citation>
    <scope>NUCLEOTIDE SEQUENCE [LARGE SCALE GENOMIC DNA]</scope>
    <source>
        <strain evidence="12">SPO-2</strain>
    </source>
</reference>
<keyword evidence="3" id="KW-0963">Cytoplasm</keyword>
<feature type="region of interest" description="Disordered" evidence="10">
    <location>
        <begin position="452"/>
        <end position="472"/>
    </location>
</feature>
<evidence type="ECO:0000256" key="1">
    <source>
        <dbReference type="ARBA" id="ARBA00004245"/>
    </source>
</evidence>
<dbReference type="SUPFAM" id="SSF57850">
    <property type="entry name" value="RING/U-box"/>
    <property type="match status" value="1"/>
</dbReference>
<keyword evidence="6" id="KW-0862">Zinc</keyword>
<evidence type="ECO:0000256" key="7">
    <source>
        <dbReference type="ARBA" id="ARBA00022837"/>
    </source>
</evidence>
<evidence type="ECO:0000313" key="13">
    <source>
        <dbReference type="Proteomes" id="UP001165289"/>
    </source>
</evidence>
<dbReference type="SMART" id="SM00291">
    <property type="entry name" value="ZnF_ZZ"/>
    <property type="match status" value="1"/>
</dbReference>
<dbReference type="InterPro" id="IPR043145">
    <property type="entry name" value="Znf_ZZ_sf"/>
</dbReference>
<feature type="compositionally biased region" description="Polar residues" evidence="10">
    <location>
        <begin position="935"/>
        <end position="946"/>
    </location>
</feature>
<dbReference type="Pfam" id="PF09068">
    <property type="entry name" value="EF-hand_2"/>
    <property type="match status" value="1"/>
</dbReference>
<dbReference type="Proteomes" id="UP001165289">
    <property type="component" value="Unassembled WGS sequence"/>
</dbReference>
<evidence type="ECO:0000256" key="5">
    <source>
        <dbReference type="ARBA" id="ARBA00022771"/>
    </source>
</evidence>
<evidence type="ECO:0000256" key="10">
    <source>
        <dbReference type="SAM" id="MobiDB-lite"/>
    </source>
</evidence>
<dbReference type="AlphaFoldDB" id="A0AAV7JXG6"/>
<feature type="region of interest" description="Disordered" evidence="10">
    <location>
        <begin position="563"/>
        <end position="599"/>
    </location>
</feature>
<feature type="region of interest" description="Disordered" evidence="10">
    <location>
        <begin position="929"/>
        <end position="948"/>
    </location>
</feature>
<keyword evidence="5 9" id="KW-0863">Zinc-finger</keyword>
<evidence type="ECO:0000256" key="8">
    <source>
        <dbReference type="ARBA" id="ARBA00023212"/>
    </source>
</evidence>
<feature type="compositionally biased region" description="Low complexity" evidence="10">
    <location>
        <begin position="460"/>
        <end position="471"/>
    </location>
</feature>
<dbReference type="Gene3D" id="3.30.60.90">
    <property type="match status" value="1"/>
</dbReference>
<dbReference type="PANTHER" id="PTHR12268:SF14">
    <property type="entry name" value="DYSTROPHIN-1"/>
    <property type="match status" value="1"/>
</dbReference>
<evidence type="ECO:0000313" key="12">
    <source>
        <dbReference type="EMBL" id="KAI6653165.1"/>
    </source>
</evidence>
<feature type="compositionally biased region" description="Low complexity" evidence="10">
    <location>
        <begin position="399"/>
        <end position="408"/>
    </location>
</feature>
<dbReference type="GO" id="GO:0005737">
    <property type="term" value="C:cytoplasm"/>
    <property type="evidence" value="ECO:0007669"/>
    <property type="project" value="UniProtKB-SubCell"/>
</dbReference>
<evidence type="ECO:0000256" key="2">
    <source>
        <dbReference type="ARBA" id="ARBA00004278"/>
    </source>
</evidence>
<dbReference type="InterPro" id="IPR015153">
    <property type="entry name" value="EF-hand_dom_typ1"/>
</dbReference>
<dbReference type="GO" id="GO:0008270">
    <property type="term" value="F:zinc ion binding"/>
    <property type="evidence" value="ECO:0007669"/>
    <property type="project" value="UniProtKB-KW"/>
</dbReference>
<dbReference type="InterPro" id="IPR011992">
    <property type="entry name" value="EF-hand-dom_pair"/>
</dbReference>
<dbReference type="GO" id="GO:0005886">
    <property type="term" value="C:plasma membrane"/>
    <property type="evidence" value="ECO:0007669"/>
    <property type="project" value="TreeGrafter"/>
</dbReference>
<sequence>MIETTYKIPITDGFSPSPSVASFQRYILATHNKVQFPNYRAAFKLNELRERTLLHHLDLHGFAMIWQSFEEEMERLFTLKQLVPSEALLFSSSFTERQEAELSYSNVNLFLRKVYKHIQGRSLQELNYVEAKQFLFDFLIYCFDRPVEHSIRANSLQTLMVLLSANKLVDRTRYFCRSLSTPDGRILLDVLPFFLCDLFQILDGLGEGPSFGSSLADIEKFRLQCLGRLALHAKCADREWISQNEFLSLIIHEPVPDCLEWLSVWERVDTCKKDRHKIKCSGCRQTPIVGLRFKCSNCRNYNLCQNCFMVRRTTANHRPNHTMREKQAKKGTKNTLINSKLICTTSSLDEANHKQRTVTENPQPHVRTPIIGPTLSRTVSRSGSLTPSSSQFSVHSLPNSTLTNTSSRRANRDYSNFGILDSEYMSGGMQTNLDDVVTCSPDWELKQSVTIPPTIEEGDSSSPTGISDSSTRTSANEFAFDAIVKDLESWLDEISNDSPLLEEPPACPLRLRKEAKINYIPCSDEHLPKLSDLLITEPIHSSSPKRKVFTSLSPFLRINTSSEDSCDINIPSPPPRSAKTRLSDSQEYNVQTDTPPIQYSTVRRDSGKFIIQVNKQKRSKSSSGSDDQEVPDTRIRPSPAKVYRSMSLGRSGSIDPTHKTMIRFHQSIFDSTSTGKGVFRPEATEDKHNIEELYTEEAKDRVTTKIISTKSRSKPELSDRTRELTSPLAIRLLAYGLEKEPSKSNSHDGLSRSSSAHLYEHHKIKLTNTDAYSISRSHIRQTSPMEQRRSLGYVGSAVLKKPSERSLSSSLSSLSMDMSIASSTSTDRRLCDTPQSEGVGRGKYVSLSGSNSAYRLSQIKTEQSAESDSNTMPKRQKQNNHLSDSNLNRLSTITYKQKSLSGQNLAQQSTTTVGKGLQGRIDALLNVAKKHQQPEPVSTRSDSPVLQNLREIENLRKSAEQPL</sequence>
<protein>
    <recommendedName>
        <fullName evidence="11">ZZ-type domain-containing protein</fullName>
    </recommendedName>
</protein>
<organism evidence="12 13">
    <name type="scientific">Oopsacas minuta</name>
    <dbReference type="NCBI Taxonomy" id="111878"/>
    <lineage>
        <taxon>Eukaryota</taxon>
        <taxon>Metazoa</taxon>
        <taxon>Porifera</taxon>
        <taxon>Hexactinellida</taxon>
        <taxon>Hexasterophora</taxon>
        <taxon>Lyssacinosida</taxon>
        <taxon>Leucopsacidae</taxon>
        <taxon>Oopsacas</taxon>
    </lineage>
</organism>
<comment type="caution">
    <text evidence="12">The sequence shown here is derived from an EMBL/GenBank/DDBJ whole genome shotgun (WGS) entry which is preliminary data.</text>
</comment>
<feature type="region of interest" description="Disordered" evidence="10">
    <location>
        <begin position="613"/>
        <end position="657"/>
    </location>
</feature>
<gene>
    <name evidence="12" type="ORF">LOD99_3692</name>
</gene>
<name>A0AAV7JXG6_9METZ</name>
<feature type="region of interest" description="Disordered" evidence="10">
    <location>
        <begin position="822"/>
        <end position="844"/>
    </location>
</feature>
<feature type="compositionally biased region" description="Polar residues" evidence="10">
    <location>
        <begin position="583"/>
        <end position="599"/>
    </location>
</feature>
<dbReference type="InterPro" id="IPR050774">
    <property type="entry name" value="KCMF1/Dystrophin"/>
</dbReference>
<dbReference type="InterPro" id="IPR000433">
    <property type="entry name" value="Znf_ZZ"/>
</dbReference>
<keyword evidence="4" id="KW-0479">Metal-binding</keyword>
<accession>A0AAV7JXG6</accession>
<evidence type="ECO:0000256" key="4">
    <source>
        <dbReference type="ARBA" id="ARBA00022723"/>
    </source>
</evidence>
<feature type="region of interest" description="Disordered" evidence="10">
    <location>
        <begin position="355"/>
        <end position="409"/>
    </location>
</feature>